<protein>
    <submittedName>
        <fullName evidence="1">Uncharacterized protein</fullName>
    </submittedName>
</protein>
<proteinExistence type="predicted"/>
<organism evidence="1 2">
    <name type="scientific">Eretmocerus hayati</name>
    <dbReference type="NCBI Taxonomy" id="131215"/>
    <lineage>
        <taxon>Eukaryota</taxon>
        <taxon>Metazoa</taxon>
        <taxon>Ecdysozoa</taxon>
        <taxon>Arthropoda</taxon>
        <taxon>Hexapoda</taxon>
        <taxon>Insecta</taxon>
        <taxon>Pterygota</taxon>
        <taxon>Neoptera</taxon>
        <taxon>Endopterygota</taxon>
        <taxon>Hymenoptera</taxon>
        <taxon>Apocrita</taxon>
        <taxon>Proctotrupomorpha</taxon>
        <taxon>Chalcidoidea</taxon>
        <taxon>Aphelinidae</taxon>
        <taxon>Aphelininae</taxon>
        <taxon>Eretmocerus</taxon>
    </lineage>
</organism>
<dbReference type="Proteomes" id="UP001239111">
    <property type="component" value="Chromosome 2"/>
</dbReference>
<sequence>MENSEVAESNEQSAKFWRIIEKEIGPVETFIKNIITVKGFDNREILESKRSEDIFQELEAFVKSGRYTKKISHLLTDSKLQAFYGHCATDPSNFSFKIEHKNKLLEIIKICKNWSPWENAETFAKMLSSLYTKIDNAMLKFDPNHRKGKGSIISTLARFYNLLGGKLDEKDDRYRKYRDALQKYCMYICLTRGDSAYKFLVKPLSIPSIDIIYKSIKTTKPRVDGEFQIKGLKEFLTERNLPPNVWISEAIVKCFQRVQFNYRENEAGGFVRHLDENGMPKPYTFKFNTIQDLNRYIEKEKKASFLYCFMAQPLAVDAPPYCLAIFGCDLSYTSEQCLKRWDTITRLLKQEGITVQGFSAHDYPRLLKAMRVKSKLGEKLPTNETNITGFCAEYMPDQVCVQDPISVVEILMIRLLVYLIGKGPTIGNHDINMNHLRWLVCEYSGMKQEKCLFTREMLSPNSLEIDSLIKICHPETMKLIETTFPNSEGTREYLKLMNLIVHSYMSTDLSPLVRVYCLWYPVFFLRLWYISLRKTRDFAATIQKFIRFECFTCIEINAHSFLSLILNNMSKPDSDQFFLPWQCGIEPCNELFKKLRTPDCQYYYGVDCTPLGALRKVQRIELIDHIMNQNFSIHGEKLNFPGSKPFKVPYQKITSDSLCVNFEGEPMMNQELSLSAVQSVIDRARQDAYQQMLKLGVTNVKIEDCHDICDEMKSDDSFESHEKYNNQMFDEDVVESHNHKDVLIAEQCLDPEERTDFDEVKELNELLKENPNLLKG</sequence>
<dbReference type="EMBL" id="CM056742">
    <property type="protein sequence ID" value="KAJ8681010.1"/>
    <property type="molecule type" value="Genomic_DNA"/>
</dbReference>
<comment type="caution">
    <text evidence="1">The sequence shown here is derived from an EMBL/GenBank/DDBJ whole genome shotgun (WGS) entry which is preliminary data.</text>
</comment>
<evidence type="ECO:0000313" key="2">
    <source>
        <dbReference type="Proteomes" id="UP001239111"/>
    </source>
</evidence>
<gene>
    <name evidence="1" type="ORF">QAD02_016797</name>
</gene>
<evidence type="ECO:0000313" key="1">
    <source>
        <dbReference type="EMBL" id="KAJ8681010.1"/>
    </source>
</evidence>
<name>A0ACC2PBL6_9HYME</name>
<reference evidence="1" key="1">
    <citation type="submission" date="2023-04" db="EMBL/GenBank/DDBJ databases">
        <title>A chromosome-level genome assembly of the parasitoid wasp Eretmocerus hayati.</title>
        <authorList>
            <person name="Zhong Y."/>
            <person name="Liu S."/>
            <person name="Liu Y."/>
        </authorList>
    </citation>
    <scope>NUCLEOTIDE SEQUENCE</scope>
    <source>
        <strain evidence="1">ZJU_SS_LIU_2023</strain>
    </source>
</reference>
<accession>A0ACC2PBL6</accession>
<keyword evidence="2" id="KW-1185">Reference proteome</keyword>